<keyword evidence="5 7" id="KW-0472">Membrane</keyword>
<feature type="transmembrane region" description="Helical" evidence="7">
    <location>
        <begin position="402"/>
        <end position="422"/>
    </location>
</feature>
<name>A0A3M8CSX2_9BACL</name>
<dbReference type="AlphaFoldDB" id="A0A3M8CSX2"/>
<feature type="transmembrane region" description="Helical" evidence="7">
    <location>
        <begin position="369"/>
        <end position="390"/>
    </location>
</feature>
<dbReference type="Pfam" id="PF03239">
    <property type="entry name" value="FTR1"/>
    <property type="match status" value="1"/>
</dbReference>
<feature type="transmembrane region" description="Helical" evidence="7">
    <location>
        <begin position="338"/>
        <end position="357"/>
    </location>
</feature>
<accession>A0A3M8CSX2</accession>
<feature type="signal peptide" evidence="8">
    <location>
        <begin position="1"/>
        <end position="24"/>
    </location>
</feature>
<dbReference type="GO" id="GO:0015093">
    <property type="term" value="F:ferrous iron transmembrane transporter activity"/>
    <property type="evidence" value="ECO:0007669"/>
    <property type="project" value="TreeGrafter"/>
</dbReference>
<gene>
    <name evidence="9" type="ORF">EDM58_10970</name>
</gene>
<feature type="transmembrane region" description="Helical" evidence="7">
    <location>
        <begin position="467"/>
        <end position="500"/>
    </location>
</feature>
<evidence type="ECO:0000256" key="8">
    <source>
        <dbReference type="SAM" id="SignalP"/>
    </source>
</evidence>
<evidence type="ECO:0000256" key="2">
    <source>
        <dbReference type="ARBA" id="ARBA00008333"/>
    </source>
</evidence>
<evidence type="ECO:0000313" key="10">
    <source>
        <dbReference type="Proteomes" id="UP000281915"/>
    </source>
</evidence>
<dbReference type="EMBL" id="RHHT01000023">
    <property type="protein sequence ID" value="RNB78619.1"/>
    <property type="molecule type" value="Genomic_DNA"/>
</dbReference>
<dbReference type="PANTHER" id="PTHR31632:SF2">
    <property type="entry name" value="PLASMA MEMBRANE IRON PERMEASE"/>
    <property type="match status" value="1"/>
</dbReference>
<proteinExistence type="inferred from homology"/>
<evidence type="ECO:0000256" key="4">
    <source>
        <dbReference type="ARBA" id="ARBA00022989"/>
    </source>
</evidence>
<keyword evidence="8" id="KW-0732">Signal</keyword>
<feature type="coiled-coil region" evidence="6">
    <location>
        <begin position="238"/>
        <end position="265"/>
    </location>
</feature>
<organism evidence="9 10">
    <name type="scientific">Brevibacillus panacihumi</name>
    <dbReference type="NCBI Taxonomy" id="497735"/>
    <lineage>
        <taxon>Bacteria</taxon>
        <taxon>Bacillati</taxon>
        <taxon>Bacillota</taxon>
        <taxon>Bacilli</taxon>
        <taxon>Bacillales</taxon>
        <taxon>Paenibacillaceae</taxon>
        <taxon>Brevibacillus</taxon>
    </lineage>
</organism>
<dbReference type="Proteomes" id="UP000281915">
    <property type="component" value="Unassembled WGS sequence"/>
</dbReference>
<sequence length="593" mass="64327">MKRYLLFLCMTLMLLSSSWQIASAAALPADQLKQLIAYSSDALISSGDQNWDEVSQAVKQIRELWESNEENTPEAAALSAALTEAELALNEAAVSPEPATQAISSLAKAADLYVTSREDAAQPKEKAHKQIEALLPILKESSDAVAAQDWTRAKESYNRFVKGWYKAEGLVRAENTSVYGNMEIKISGVRIALNTEPPDPAKSEAKLQELTQAVEDYLSGKAAAESDTSAASADQPSISSLMKLLDEVQADIDNKKADLAAEKMDTFISTWPVVEGVVMTKSPGTYSSIENKMVAVPTHLLSNPPRWEKASALVTAMKDQLEPFAAVSSYTAWDAGLILFREGLEAILIILALLAFLQKSGNADKRKWIWSGAAIGLVASVILAVILSIVLSNLSTGSSRELMEGITGLVAVLFMLTIGAWLHRKSNLQTWNRYVERAIGRSLAKGALWSLGLTAFLAVAREGAETIIFYFGMAASISMTDLLTGIASALILLAIIGYAFMKLSSRIPVRPFFFIASMLLYYMAFKFIGASIHSLQVTGMLPVHSSESLFHVPDLGVYANWETTVPQLAVLLIVLLNLLLNGRKKSGKVLASQ</sequence>
<keyword evidence="6" id="KW-0175">Coiled coil</keyword>
<evidence type="ECO:0000313" key="9">
    <source>
        <dbReference type="EMBL" id="RNB78619.1"/>
    </source>
</evidence>
<evidence type="ECO:0000256" key="1">
    <source>
        <dbReference type="ARBA" id="ARBA00004141"/>
    </source>
</evidence>
<evidence type="ECO:0000256" key="5">
    <source>
        <dbReference type="ARBA" id="ARBA00023136"/>
    </source>
</evidence>
<dbReference type="GO" id="GO:0033573">
    <property type="term" value="C:high-affinity iron permease complex"/>
    <property type="evidence" value="ECO:0007669"/>
    <property type="project" value="InterPro"/>
</dbReference>
<dbReference type="InterPro" id="IPR004923">
    <property type="entry name" value="FTR1/Fip1/EfeU"/>
</dbReference>
<evidence type="ECO:0000256" key="3">
    <source>
        <dbReference type="ARBA" id="ARBA00022692"/>
    </source>
</evidence>
<keyword evidence="3 7" id="KW-0812">Transmembrane</keyword>
<comment type="caution">
    <text evidence="9">The sequence shown here is derived from an EMBL/GenBank/DDBJ whole genome shotgun (WGS) entry which is preliminary data.</text>
</comment>
<feature type="transmembrane region" description="Helical" evidence="7">
    <location>
        <begin position="555"/>
        <end position="580"/>
    </location>
</feature>
<dbReference type="PANTHER" id="PTHR31632">
    <property type="entry name" value="IRON TRANSPORTER FTH1"/>
    <property type="match status" value="1"/>
</dbReference>
<protein>
    <submittedName>
        <fullName evidence="9">Iron permease</fullName>
    </submittedName>
</protein>
<feature type="transmembrane region" description="Helical" evidence="7">
    <location>
        <begin position="443"/>
        <end position="461"/>
    </location>
</feature>
<comment type="subcellular location">
    <subcellularLocation>
        <location evidence="1">Membrane</location>
        <topology evidence="1">Multi-pass membrane protein</topology>
    </subcellularLocation>
</comment>
<feature type="transmembrane region" description="Helical" evidence="7">
    <location>
        <begin position="512"/>
        <end position="535"/>
    </location>
</feature>
<comment type="similarity">
    <text evidence="2">Belongs to the oxidase-dependent Fe transporter (OFeT) (TC 9.A.10.1) family.</text>
</comment>
<feature type="chain" id="PRO_5018023759" evidence="8">
    <location>
        <begin position="25"/>
        <end position="593"/>
    </location>
</feature>
<keyword evidence="4 7" id="KW-1133">Transmembrane helix</keyword>
<evidence type="ECO:0000256" key="7">
    <source>
        <dbReference type="SAM" id="Phobius"/>
    </source>
</evidence>
<evidence type="ECO:0000256" key="6">
    <source>
        <dbReference type="SAM" id="Coils"/>
    </source>
</evidence>
<reference evidence="9 10" key="1">
    <citation type="submission" date="2018-10" db="EMBL/GenBank/DDBJ databases">
        <title>Phylogenomics of Brevibacillus.</title>
        <authorList>
            <person name="Dunlap C."/>
        </authorList>
    </citation>
    <scope>NUCLEOTIDE SEQUENCE [LARGE SCALE GENOMIC DNA]</scope>
    <source>
        <strain evidence="9 10">JCM 15085</strain>
    </source>
</reference>